<protein>
    <submittedName>
        <fullName evidence="2">Uncharacterized protein</fullName>
    </submittedName>
</protein>
<dbReference type="KEGG" id="ccp:CHC_T00002115001"/>
<keyword evidence="1" id="KW-1133">Transmembrane helix</keyword>
<dbReference type="RefSeq" id="XP_005713112.1">
    <property type="nucleotide sequence ID" value="XM_005713055.1"/>
</dbReference>
<gene>
    <name evidence="2" type="ORF">CHC_T00002115001</name>
</gene>
<name>R7Q5L3_CHOCR</name>
<dbReference type="Proteomes" id="UP000012073">
    <property type="component" value="Unassembled WGS sequence"/>
</dbReference>
<evidence type="ECO:0000313" key="3">
    <source>
        <dbReference type="Proteomes" id="UP000012073"/>
    </source>
</evidence>
<evidence type="ECO:0000256" key="1">
    <source>
        <dbReference type="SAM" id="Phobius"/>
    </source>
</evidence>
<dbReference type="GeneID" id="17320826"/>
<feature type="transmembrane region" description="Helical" evidence="1">
    <location>
        <begin position="145"/>
        <end position="164"/>
    </location>
</feature>
<accession>R7Q5L3</accession>
<keyword evidence="1" id="KW-0812">Transmembrane</keyword>
<sequence>MPGDTSCTSKRRCMMTCASSVFVYRGIARPGPSTPSGKEWQLSLLDNHFPLTAVYHETIFYPSSCDIRWSHLRHTLPAPYTSTPVLPSNTRTAQQPCAFAYSASTVFPCSPKVRFSGVGPHPPSSDRCGVHLPPVLVAHMSRHPLFFAKILIPALVRLGFLTALHHKLAFLVLHNLIFLFILFILLLFIAHSLPLAPATTARENIDLHATNKPRSLLHALLLFHPFLLDLLQTRASRYRAIGTLSEPRSREQIMSPSLPTLQLADDLCGIFRSQNPRGCRAGSGNDAIAATSVWTPQPSV</sequence>
<evidence type="ECO:0000313" key="2">
    <source>
        <dbReference type="EMBL" id="CDF33309.1"/>
    </source>
</evidence>
<dbReference type="Gramene" id="CDF33309">
    <property type="protein sequence ID" value="CDF33309"/>
    <property type="gene ID" value="CHC_T00002115001"/>
</dbReference>
<dbReference type="AlphaFoldDB" id="R7Q5L3"/>
<organism evidence="2 3">
    <name type="scientific">Chondrus crispus</name>
    <name type="common">Carrageen Irish moss</name>
    <name type="synonym">Polymorpha crispa</name>
    <dbReference type="NCBI Taxonomy" id="2769"/>
    <lineage>
        <taxon>Eukaryota</taxon>
        <taxon>Rhodophyta</taxon>
        <taxon>Florideophyceae</taxon>
        <taxon>Rhodymeniophycidae</taxon>
        <taxon>Gigartinales</taxon>
        <taxon>Gigartinaceae</taxon>
        <taxon>Chondrus</taxon>
    </lineage>
</organism>
<proteinExistence type="predicted"/>
<dbReference type="EMBL" id="HG001640">
    <property type="protein sequence ID" value="CDF33309.1"/>
    <property type="molecule type" value="Genomic_DNA"/>
</dbReference>
<feature type="transmembrane region" description="Helical" evidence="1">
    <location>
        <begin position="176"/>
        <end position="195"/>
    </location>
</feature>
<keyword evidence="3" id="KW-1185">Reference proteome</keyword>
<reference evidence="3" key="1">
    <citation type="journal article" date="2013" name="Proc. Natl. Acad. Sci. U.S.A.">
        <title>Genome structure and metabolic features in the red seaweed Chondrus crispus shed light on evolution of the Archaeplastida.</title>
        <authorList>
            <person name="Collen J."/>
            <person name="Porcel B."/>
            <person name="Carre W."/>
            <person name="Ball S.G."/>
            <person name="Chaparro C."/>
            <person name="Tonon T."/>
            <person name="Barbeyron T."/>
            <person name="Michel G."/>
            <person name="Noel B."/>
            <person name="Valentin K."/>
            <person name="Elias M."/>
            <person name="Artiguenave F."/>
            <person name="Arun A."/>
            <person name="Aury J.M."/>
            <person name="Barbosa-Neto J.F."/>
            <person name="Bothwell J.H."/>
            <person name="Bouget F.Y."/>
            <person name="Brillet L."/>
            <person name="Cabello-Hurtado F."/>
            <person name="Capella-Gutierrez S."/>
            <person name="Charrier B."/>
            <person name="Cladiere L."/>
            <person name="Cock J.M."/>
            <person name="Coelho S.M."/>
            <person name="Colleoni C."/>
            <person name="Czjzek M."/>
            <person name="Da Silva C."/>
            <person name="Delage L."/>
            <person name="Denoeud F."/>
            <person name="Deschamps P."/>
            <person name="Dittami S.M."/>
            <person name="Gabaldon T."/>
            <person name="Gachon C.M."/>
            <person name="Groisillier A."/>
            <person name="Herve C."/>
            <person name="Jabbari K."/>
            <person name="Katinka M."/>
            <person name="Kloareg B."/>
            <person name="Kowalczyk N."/>
            <person name="Labadie K."/>
            <person name="Leblanc C."/>
            <person name="Lopez P.J."/>
            <person name="McLachlan D.H."/>
            <person name="Meslet-Cladiere L."/>
            <person name="Moustafa A."/>
            <person name="Nehr Z."/>
            <person name="Nyvall Collen P."/>
            <person name="Panaud O."/>
            <person name="Partensky F."/>
            <person name="Poulain J."/>
            <person name="Rensing S.A."/>
            <person name="Rousvoal S."/>
            <person name="Samson G."/>
            <person name="Symeonidi A."/>
            <person name="Weissenbach J."/>
            <person name="Zambounis A."/>
            <person name="Wincker P."/>
            <person name="Boyen C."/>
        </authorList>
    </citation>
    <scope>NUCLEOTIDE SEQUENCE [LARGE SCALE GENOMIC DNA]</scope>
    <source>
        <strain evidence="3">cv. Stackhouse</strain>
    </source>
</reference>
<keyword evidence="1" id="KW-0472">Membrane</keyword>